<evidence type="ECO:0000313" key="2">
    <source>
        <dbReference type="EMBL" id="KAJ7314632.1"/>
    </source>
</evidence>
<name>A0AAD6ZBE6_9AGAR</name>
<evidence type="ECO:0000313" key="3">
    <source>
        <dbReference type="Proteomes" id="UP001218218"/>
    </source>
</evidence>
<feature type="signal peptide" evidence="1">
    <location>
        <begin position="1"/>
        <end position="22"/>
    </location>
</feature>
<sequence length="110" mass="11643">MHSLLPISLMAIMLNHLLLTSAMKVLTLIKKIEALTPLLPDSATETSEDDNKLAVSSSKPPALMIYPGGETSLFSLQHGLAPMPMGLFGLGLGFGCRSKPKPGRSACKPV</sequence>
<keyword evidence="1" id="KW-0732">Signal</keyword>
<proteinExistence type="predicted"/>
<dbReference type="Proteomes" id="UP001218218">
    <property type="component" value="Unassembled WGS sequence"/>
</dbReference>
<dbReference type="EMBL" id="JARIHO010000066">
    <property type="protein sequence ID" value="KAJ7314632.1"/>
    <property type="molecule type" value="Genomic_DNA"/>
</dbReference>
<organism evidence="2 3">
    <name type="scientific">Mycena albidolilacea</name>
    <dbReference type="NCBI Taxonomy" id="1033008"/>
    <lineage>
        <taxon>Eukaryota</taxon>
        <taxon>Fungi</taxon>
        <taxon>Dikarya</taxon>
        <taxon>Basidiomycota</taxon>
        <taxon>Agaricomycotina</taxon>
        <taxon>Agaricomycetes</taxon>
        <taxon>Agaricomycetidae</taxon>
        <taxon>Agaricales</taxon>
        <taxon>Marasmiineae</taxon>
        <taxon>Mycenaceae</taxon>
        <taxon>Mycena</taxon>
    </lineage>
</organism>
<reference evidence="2" key="1">
    <citation type="submission" date="2023-03" db="EMBL/GenBank/DDBJ databases">
        <title>Massive genome expansion in bonnet fungi (Mycena s.s.) driven by repeated elements and novel gene families across ecological guilds.</title>
        <authorList>
            <consortium name="Lawrence Berkeley National Laboratory"/>
            <person name="Harder C.B."/>
            <person name="Miyauchi S."/>
            <person name="Viragh M."/>
            <person name="Kuo A."/>
            <person name="Thoen E."/>
            <person name="Andreopoulos B."/>
            <person name="Lu D."/>
            <person name="Skrede I."/>
            <person name="Drula E."/>
            <person name="Henrissat B."/>
            <person name="Morin E."/>
            <person name="Kohler A."/>
            <person name="Barry K."/>
            <person name="LaButti K."/>
            <person name="Morin E."/>
            <person name="Salamov A."/>
            <person name="Lipzen A."/>
            <person name="Mereny Z."/>
            <person name="Hegedus B."/>
            <person name="Baldrian P."/>
            <person name="Stursova M."/>
            <person name="Weitz H."/>
            <person name="Taylor A."/>
            <person name="Grigoriev I.V."/>
            <person name="Nagy L.G."/>
            <person name="Martin F."/>
            <person name="Kauserud H."/>
        </authorList>
    </citation>
    <scope>NUCLEOTIDE SEQUENCE</scope>
    <source>
        <strain evidence="2">CBHHK002</strain>
    </source>
</reference>
<protein>
    <submittedName>
        <fullName evidence="2">Uncharacterized protein</fullName>
    </submittedName>
</protein>
<comment type="caution">
    <text evidence="2">The sequence shown here is derived from an EMBL/GenBank/DDBJ whole genome shotgun (WGS) entry which is preliminary data.</text>
</comment>
<feature type="chain" id="PRO_5042030694" evidence="1">
    <location>
        <begin position="23"/>
        <end position="110"/>
    </location>
</feature>
<dbReference type="AlphaFoldDB" id="A0AAD6ZBE6"/>
<gene>
    <name evidence="2" type="ORF">DFH08DRAFT_821292</name>
</gene>
<keyword evidence="3" id="KW-1185">Reference proteome</keyword>
<accession>A0AAD6ZBE6</accession>
<evidence type="ECO:0000256" key="1">
    <source>
        <dbReference type="SAM" id="SignalP"/>
    </source>
</evidence>